<dbReference type="Proteomes" id="UP001054889">
    <property type="component" value="Unassembled WGS sequence"/>
</dbReference>
<reference evidence="2" key="1">
    <citation type="journal article" date="2018" name="DNA Res.">
        <title>Multiple hybrid de novo genome assembly of finger millet, an orphan allotetraploid crop.</title>
        <authorList>
            <person name="Hatakeyama M."/>
            <person name="Aluri S."/>
            <person name="Balachadran M.T."/>
            <person name="Sivarajan S.R."/>
            <person name="Patrignani A."/>
            <person name="Gruter S."/>
            <person name="Poveda L."/>
            <person name="Shimizu-Inatsugi R."/>
            <person name="Baeten J."/>
            <person name="Francoijs K.J."/>
            <person name="Nataraja K.N."/>
            <person name="Reddy Y.A.N."/>
            <person name="Phadnis S."/>
            <person name="Ravikumar R.L."/>
            <person name="Schlapbach R."/>
            <person name="Sreeman S.M."/>
            <person name="Shimizu K.K."/>
        </authorList>
    </citation>
    <scope>NUCLEOTIDE SEQUENCE</scope>
</reference>
<comment type="caution">
    <text evidence="2">The sequence shown here is derived from an EMBL/GenBank/DDBJ whole genome shotgun (WGS) entry which is preliminary data.</text>
</comment>
<gene>
    <name evidence="2" type="primary">gb25088</name>
    <name evidence="2" type="ORF">PR202_gb25088</name>
</gene>
<reference evidence="2" key="2">
    <citation type="submission" date="2021-12" db="EMBL/GenBank/DDBJ databases">
        <title>Resequencing data analysis of finger millet.</title>
        <authorList>
            <person name="Hatakeyama M."/>
            <person name="Aluri S."/>
            <person name="Balachadran M.T."/>
            <person name="Sivarajan S.R."/>
            <person name="Poveda L."/>
            <person name="Shimizu-Inatsugi R."/>
            <person name="Schlapbach R."/>
            <person name="Sreeman S.M."/>
            <person name="Shimizu K.K."/>
        </authorList>
    </citation>
    <scope>NUCLEOTIDE SEQUENCE</scope>
</reference>
<keyword evidence="3" id="KW-1185">Reference proteome</keyword>
<feature type="region of interest" description="Disordered" evidence="1">
    <location>
        <begin position="1"/>
        <end position="125"/>
    </location>
</feature>
<feature type="compositionally biased region" description="Polar residues" evidence="1">
    <location>
        <begin position="43"/>
        <end position="54"/>
    </location>
</feature>
<accession>A0AAV5FNB0</accession>
<dbReference type="EMBL" id="BQKI01000088">
    <property type="protein sequence ID" value="GJN36246.1"/>
    <property type="molecule type" value="Genomic_DNA"/>
</dbReference>
<organism evidence="2 3">
    <name type="scientific">Eleusine coracana subsp. coracana</name>
    <dbReference type="NCBI Taxonomy" id="191504"/>
    <lineage>
        <taxon>Eukaryota</taxon>
        <taxon>Viridiplantae</taxon>
        <taxon>Streptophyta</taxon>
        <taxon>Embryophyta</taxon>
        <taxon>Tracheophyta</taxon>
        <taxon>Spermatophyta</taxon>
        <taxon>Magnoliopsida</taxon>
        <taxon>Liliopsida</taxon>
        <taxon>Poales</taxon>
        <taxon>Poaceae</taxon>
        <taxon>PACMAD clade</taxon>
        <taxon>Chloridoideae</taxon>
        <taxon>Cynodonteae</taxon>
        <taxon>Eleusininae</taxon>
        <taxon>Eleusine</taxon>
    </lineage>
</organism>
<protein>
    <submittedName>
        <fullName evidence="2">Uncharacterized protein</fullName>
    </submittedName>
</protein>
<evidence type="ECO:0000313" key="3">
    <source>
        <dbReference type="Proteomes" id="UP001054889"/>
    </source>
</evidence>
<feature type="compositionally biased region" description="Pro residues" evidence="1">
    <location>
        <begin position="104"/>
        <end position="119"/>
    </location>
</feature>
<feature type="compositionally biased region" description="Low complexity" evidence="1">
    <location>
        <begin position="92"/>
        <end position="103"/>
    </location>
</feature>
<evidence type="ECO:0000313" key="2">
    <source>
        <dbReference type="EMBL" id="GJN36246.1"/>
    </source>
</evidence>
<dbReference type="AlphaFoldDB" id="A0AAV5FNB0"/>
<name>A0AAV5FNB0_ELECO</name>
<evidence type="ECO:0000256" key="1">
    <source>
        <dbReference type="SAM" id="MobiDB-lite"/>
    </source>
</evidence>
<proteinExistence type="predicted"/>
<sequence>MAEPASQEMREQAFQRRSWVRKQQDEGVLDPIRARLDLLTCGSRPSTGPRQPSHISLDPAYPTSRRPTHRHDDETRTFFGGTVQGRRRSLVPDTSSSPGFTSTSPPPASLAPAPFPPPLISSSPS</sequence>